<name>A0A4Y2MCB1_ARAVE</name>
<proteinExistence type="predicted"/>
<keyword evidence="1" id="KW-0472">Membrane</keyword>
<feature type="transmembrane region" description="Helical" evidence="1">
    <location>
        <begin position="12"/>
        <end position="34"/>
    </location>
</feature>
<evidence type="ECO:0000256" key="1">
    <source>
        <dbReference type="SAM" id="Phobius"/>
    </source>
</evidence>
<keyword evidence="1" id="KW-1133">Transmembrane helix</keyword>
<keyword evidence="4" id="KW-1185">Reference proteome</keyword>
<organism evidence="3 4">
    <name type="scientific">Araneus ventricosus</name>
    <name type="common">Orbweaver spider</name>
    <name type="synonym">Epeira ventricosa</name>
    <dbReference type="NCBI Taxonomy" id="182803"/>
    <lineage>
        <taxon>Eukaryota</taxon>
        <taxon>Metazoa</taxon>
        <taxon>Ecdysozoa</taxon>
        <taxon>Arthropoda</taxon>
        <taxon>Chelicerata</taxon>
        <taxon>Arachnida</taxon>
        <taxon>Araneae</taxon>
        <taxon>Araneomorphae</taxon>
        <taxon>Entelegynae</taxon>
        <taxon>Araneoidea</taxon>
        <taxon>Araneidae</taxon>
        <taxon>Araneus</taxon>
    </lineage>
</organism>
<dbReference type="Pfam" id="PF13358">
    <property type="entry name" value="DDE_3"/>
    <property type="match status" value="1"/>
</dbReference>
<gene>
    <name evidence="3" type="ORF">AVEN_151185_1</name>
</gene>
<sequence>MDPACQVGTVQVHGVSIMVWCVFSWQFLVSLVLVPTSLNVIQYVEFLGNHLHPFMLYCHPHGNGVYQQDNCTSHRSRLATAWLDEHSSNFSVMNWPPRSPDLNPIENL</sequence>
<dbReference type="Proteomes" id="UP000499080">
    <property type="component" value="Unassembled WGS sequence"/>
</dbReference>
<dbReference type="AlphaFoldDB" id="A0A4Y2MCB1"/>
<dbReference type="InterPro" id="IPR038717">
    <property type="entry name" value="Tc1-like_DDE_dom"/>
</dbReference>
<dbReference type="GO" id="GO:0003676">
    <property type="term" value="F:nucleic acid binding"/>
    <property type="evidence" value="ECO:0007669"/>
    <property type="project" value="InterPro"/>
</dbReference>
<dbReference type="Gene3D" id="3.30.420.10">
    <property type="entry name" value="Ribonuclease H-like superfamily/Ribonuclease H"/>
    <property type="match status" value="1"/>
</dbReference>
<comment type="caution">
    <text evidence="3">The sequence shown here is derived from an EMBL/GenBank/DDBJ whole genome shotgun (WGS) entry which is preliminary data.</text>
</comment>
<evidence type="ECO:0000313" key="3">
    <source>
        <dbReference type="EMBL" id="GBN23346.1"/>
    </source>
</evidence>
<evidence type="ECO:0000313" key="4">
    <source>
        <dbReference type="Proteomes" id="UP000499080"/>
    </source>
</evidence>
<reference evidence="3 4" key="1">
    <citation type="journal article" date="2019" name="Sci. Rep.">
        <title>Orb-weaving spider Araneus ventricosus genome elucidates the spidroin gene catalogue.</title>
        <authorList>
            <person name="Kono N."/>
            <person name="Nakamura H."/>
            <person name="Ohtoshi R."/>
            <person name="Moran D.A.P."/>
            <person name="Shinohara A."/>
            <person name="Yoshida Y."/>
            <person name="Fujiwara M."/>
            <person name="Mori M."/>
            <person name="Tomita M."/>
            <person name="Arakawa K."/>
        </authorList>
    </citation>
    <scope>NUCLEOTIDE SEQUENCE [LARGE SCALE GENOMIC DNA]</scope>
</reference>
<feature type="domain" description="Tc1-like transposase DDE" evidence="2">
    <location>
        <begin position="69"/>
        <end position="108"/>
    </location>
</feature>
<protein>
    <recommendedName>
        <fullName evidence="2">Tc1-like transposase DDE domain-containing protein</fullName>
    </recommendedName>
</protein>
<evidence type="ECO:0000259" key="2">
    <source>
        <dbReference type="Pfam" id="PF13358"/>
    </source>
</evidence>
<dbReference type="InterPro" id="IPR036397">
    <property type="entry name" value="RNaseH_sf"/>
</dbReference>
<keyword evidence="1" id="KW-0812">Transmembrane</keyword>
<accession>A0A4Y2MCB1</accession>
<dbReference type="EMBL" id="BGPR01203179">
    <property type="protein sequence ID" value="GBN23346.1"/>
    <property type="molecule type" value="Genomic_DNA"/>
</dbReference>